<dbReference type="OrthoDB" id="5960226at2759"/>
<dbReference type="InterPro" id="IPR032739">
    <property type="entry name" value="MRNIP"/>
</dbReference>
<dbReference type="PANTHER" id="PTHR15863:SF2">
    <property type="entry name" value="MRN COMPLEX-INTERACTING PROTEIN"/>
    <property type="match status" value="1"/>
</dbReference>
<dbReference type="STRING" id="218851.A0A2G5DWP0"/>
<dbReference type="GO" id="GO:0003682">
    <property type="term" value="F:chromatin binding"/>
    <property type="evidence" value="ECO:0007669"/>
    <property type="project" value="TreeGrafter"/>
</dbReference>
<evidence type="ECO:0000313" key="3">
    <source>
        <dbReference type="EMBL" id="PIA47866.1"/>
    </source>
</evidence>
<dbReference type="EMBL" id="KZ305031">
    <property type="protein sequence ID" value="PIA47866.1"/>
    <property type="molecule type" value="Genomic_DNA"/>
</dbReference>
<sequence length="342" mass="39993">MSLICLHFGKKMKVLEMLNHPKVRERYLRVKMMIKGRRQLRVQMIIWKNMLMVLITRGREMMMVMLLITRGRKLRVQMIVWKIMLMVLMTSHKRKKIASADDCLEDNVDGVDNKRKRNDDDMMMSMVKQQKKLSNKWNCVICNEKQSVRNVFTRGFQAKDVRKFVQNFNMARQVADETLILPSEEIIDESVQINESCIEFNNKENKKRSNWSEYLDPEEQLEEERGELEEDGKGGDYGPLIVTELPKEMFKKPRLKNYSAGMNKTDGKKLYSPTFEKRKANNKPCNSPVKRSSAGLIKPAGKRLYSPTFGKRKAYDERSNTQGNIATRRTINKYAGLVNFTT</sequence>
<dbReference type="Pfam" id="PF15749">
    <property type="entry name" value="MRNIP"/>
    <property type="match status" value="1"/>
</dbReference>
<keyword evidence="4" id="KW-1185">Reference proteome</keyword>
<dbReference type="GO" id="GO:0007095">
    <property type="term" value="P:mitotic G2 DNA damage checkpoint signaling"/>
    <property type="evidence" value="ECO:0007669"/>
    <property type="project" value="TreeGrafter"/>
</dbReference>
<evidence type="ECO:0000259" key="2">
    <source>
        <dbReference type="Pfam" id="PF15749"/>
    </source>
</evidence>
<reference evidence="3 4" key="1">
    <citation type="submission" date="2017-09" db="EMBL/GenBank/DDBJ databases">
        <title>WGS assembly of Aquilegia coerulea Goldsmith.</title>
        <authorList>
            <person name="Hodges S."/>
            <person name="Kramer E."/>
            <person name="Nordborg M."/>
            <person name="Tomkins J."/>
            <person name="Borevitz J."/>
            <person name="Derieg N."/>
            <person name="Yan J."/>
            <person name="Mihaltcheva S."/>
            <person name="Hayes R.D."/>
            <person name="Rokhsar D."/>
        </authorList>
    </citation>
    <scope>NUCLEOTIDE SEQUENCE [LARGE SCALE GENOMIC DNA]</scope>
    <source>
        <strain evidence="4">cv. Goldsmith</strain>
    </source>
</reference>
<feature type="region of interest" description="Disordered" evidence="1">
    <location>
        <begin position="211"/>
        <end position="237"/>
    </location>
</feature>
<dbReference type="InterPro" id="IPR049472">
    <property type="entry name" value="MRNIP_N"/>
</dbReference>
<gene>
    <name evidence="3" type="ORF">AQUCO_01400453v1</name>
</gene>
<dbReference type="PANTHER" id="PTHR15863">
    <property type="entry name" value="MRN COMPLEX-INTERACTING PROTEIN"/>
    <property type="match status" value="1"/>
</dbReference>
<dbReference type="GO" id="GO:0005634">
    <property type="term" value="C:nucleus"/>
    <property type="evidence" value="ECO:0007669"/>
    <property type="project" value="TreeGrafter"/>
</dbReference>
<dbReference type="InParanoid" id="A0A2G5DWP0"/>
<proteinExistence type="predicted"/>
<dbReference type="Proteomes" id="UP000230069">
    <property type="component" value="Unassembled WGS sequence"/>
</dbReference>
<accession>A0A2G5DWP0</accession>
<evidence type="ECO:0000256" key="1">
    <source>
        <dbReference type="SAM" id="MobiDB-lite"/>
    </source>
</evidence>
<feature type="region of interest" description="Disordered" evidence="1">
    <location>
        <begin position="274"/>
        <end position="294"/>
    </location>
</feature>
<dbReference type="AlphaFoldDB" id="A0A2G5DWP0"/>
<feature type="compositionally biased region" description="Acidic residues" evidence="1">
    <location>
        <begin position="215"/>
        <end position="230"/>
    </location>
</feature>
<protein>
    <recommendedName>
        <fullName evidence="2">MRN complex-interacting protein N-terminal domain-containing protein</fullName>
    </recommendedName>
</protein>
<name>A0A2G5DWP0_AQUCA</name>
<evidence type="ECO:0000313" key="4">
    <source>
        <dbReference type="Proteomes" id="UP000230069"/>
    </source>
</evidence>
<feature type="domain" description="MRN complex-interacting protein N-terminal" evidence="2">
    <location>
        <begin position="126"/>
        <end position="214"/>
    </location>
</feature>
<organism evidence="3 4">
    <name type="scientific">Aquilegia coerulea</name>
    <name type="common">Rocky mountain columbine</name>
    <dbReference type="NCBI Taxonomy" id="218851"/>
    <lineage>
        <taxon>Eukaryota</taxon>
        <taxon>Viridiplantae</taxon>
        <taxon>Streptophyta</taxon>
        <taxon>Embryophyta</taxon>
        <taxon>Tracheophyta</taxon>
        <taxon>Spermatophyta</taxon>
        <taxon>Magnoliopsida</taxon>
        <taxon>Ranunculales</taxon>
        <taxon>Ranunculaceae</taxon>
        <taxon>Thalictroideae</taxon>
        <taxon>Aquilegia</taxon>
    </lineage>
</organism>